<evidence type="ECO:0000259" key="4">
    <source>
        <dbReference type="PROSITE" id="PS50123"/>
    </source>
</evidence>
<organism evidence="5 6">
    <name type="scientific">Tranquillimonas alkanivorans</name>
    <dbReference type="NCBI Taxonomy" id="441119"/>
    <lineage>
        <taxon>Bacteria</taxon>
        <taxon>Pseudomonadati</taxon>
        <taxon>Pseudomonadota</taxon>
        <taxon>Alphaproteobacteria</taxon>
        <taxon>Rhodobacterales</taxon>
        <taxon>Roseobacteraceae</taxon>
        <taxon>Tranquillimonas</taxon>
    </lineage>
</organism>
<keyword evidence="6" id="KW-1185">Reference proteome</keyword>
<dbReference type="Gene3D" id="3.40.50.150">
    <property type="entry name" value="Vaccinia Virus protein VP39"/>
    <property type="match status" value="1"/>
</dbReference>
<reference evidence="5 6" key="1">
    <citation type="submission" date="2016-10" db="EMBL/GenBank/DDBJ databases">
        <authorList>
            <person name="de Groot N.N."/>
        </authorList>
    </citation>
    <scope>NUCLEOTIDE SEQUENCE [LARGE SCALE GENOMIC DNA]</scope>
    <source>
        <strain evidence="5 6">DSM 19547</strain>
    </source>
</reference>
<dbReference type="InterPro" id="IPR000780">
    <property type="entry name" value="CheR_MeTrfase"/>
</dbReference>
<accession>A0A1I5M483</accession>
<keyword evidence="3" id="KW-0949">S-adenosyl-L-methionine</keyword>
<evidence type="ECO:0000256" key="2">
    <source>
        <dbReference type="ARBA" id="ARBA00022679"/>
    </source>
</evidence>
<dbReference type="STRING" id="441119.SAMN04488047_10286"/>
<name>A0A1I5M483_9RHOB</name>
<keyword evidence="2 5" id="KW-0808">Transferase</keyword>
<dbReference type="PANTHER" id="PTHR24422">
    <property type="entry name" value="CHEMOTAXIS PROTEIN METHYLTRANSFERASE"/>
    <property type="match status" value="1"/>
</dbReference>
<sequence length="102" mass="11618">MQGRDENGATLLRIVPELRRRARFSALNLIEIPYPIDQDLDVIFLRNVLIYFEPDLQERIVTAMCGHLRPGGYLFVGHTESAVVRAPALRQLSPAVFRKEVS</sequence>
<dbReference type="PRINTS" id="PR00996">
    <property type="entry name" value="CHERMTFRASE"/>
</dbReference>
<dbReference type="PANTHER" id="PTHR24422:SF19">
    <property type="entry name" value="CHEMOTAXIS PROTEIN METHYLTRANSFERASE"/>
    <property type="match status" value="1"/>
</dbReference>
<evidence type="ECO:0000256" key="1">
    <source>
        <dbReference type="ARBA" id="ARBA00022603"/>
    </source>
</evidence>
<dbReference type="Pfam" id="PF01739">
    <property type="entry name" value="CheR"/>
    <property type="match status" value="1"/>
</dbReference>
<feature type="domain" description="CheR-type methyltransferase" evidence="4">
    <location>
        <begin position="1"/>
        <end position="102"/>
    </location>
</feature>
<dbReference type="GO" id="GO:0032259">
    <property type="term" value="P:methylation"/>
    <property type="evidence" value="ECO:0007669"/>
    <property type="project" value="UniProtKB-KW"/>
</dbReference>
<proteinExistence type="predicted"/>
<protein>
    <submittedName>
        <fullName evidence="5">CheR methyltransferase, SAM binding domain</fullName>
    </submittedName>
</protein>
<dbReference type="InterPro" id="IPR050903">
    <property type="entry name" value="Bact_Chemotaxis_MeTrfase"/>
</dbReference>
<dbReference type="Proteomes" id="UP000199356">
    <property type="component" value="Unassembled WGS sequence"/>
</dbReference>
<dbReference type="InterPro" id="IPR029063">
    <property type="entry name" value="SAM-dependent_MTases_sf"/>
</dbReference>
<dbReference type="InterPro" id="IPR022642">
    <property type="entry name" value="CheR_C"/>
</dbReference>
<dbReference type="SUPFAM" id="SSF53335">
    <property type="entry name" value="S-adenosyl-L-methionine-dependent methyltransferases"/>
    <property type="match status" value="1"/>
</dbReference>
<dbReference type="AlphaFoldDB" id="A0A1I5M483"/>
<dbReference type="PROSITE" id="PS50123">
    <property type="entry name" value="CHER"/>
    <property type="match status" value="1"/>
</dbReference>
<dbReference type="GO" id="GO:0008757">
    <property type="term" value="F:S-adenosylmethionine-dependent methyltransferase activity"/>
    <property type="evidence" value="ECO:0007669"/>
    <property type="project" value="InterPro"/>
</dbReference>
<gene>
    <name evidence="5" type="ORF">SAMN04488047_10286</name>
</gene>
<evidence type="ECO:0000313" key="6">
    <source>
        <dbReference type="Proteomes" id="UP000199356"/>
    </source>
</evidence>
<dbReference type="EMBL" id="FOXA01000002">
    <property type="protein sequence ID" value="SFP04319.1"/>
    <property type="molecule type" value="Genomic_DNA"/>
</dbReference>
<evidence type="ECO:0000256" key="3">
    <source>
        <dbReference type="ARBA" id="ARBA00022691"/>
    </source>
</evidence>
<keyword evidence="1 5" id="KW-0489">Methyltransferase</keyword>
<evidence type="ECO:0000313" key="5">
    <source>
        <dbReference type="EMBL" id="SFP04319.1"/>
    </source>
</evidence>